<evidence type="ECO:0000313" key="4">
    <source>
        <dbReference type="Proteomes" id="UP001164929"/>
    </source>
</evidence>
<keyword evidence="4" id="KW-1185">Reference proteome</keyword>
<dbReference type="Gene3D" id="3.40.30.10">
    <property type="entry name" value="Glutaredoxin"/>
    <property type="match status" value="1"/>
</dbReference>
<dbReference type="AlphaFoldDB" id="A0AAD6RRS2"/>
<gene>
    <name evidence="3" type="ORF">NC653_003555</name>
</gene>
<dbReference type="Pfam" id="PF14577">
    <property type="entry name" value="SEO_C"/>
    <property type="match status" value="1"/>
</dbReference>
<evidence type="ECO:0000259" key="1">
    <source>
        <dbReference type="Pfam" id="PF14576"/>
    </source>
</evidence>
<accession>A0AAD6RRS2</accession>
<feature type="domain" description="Sieve element occlusion C-terminal" evidence="2">
    <location>
        <begin position="484"/>
        <end position="714"/>
    </location>
</feature>
<sequence length="724" mass="83122">MESGLPLIRHPAQGFNASQQLIRSDRGSMLTMSDDNVMMKQIVGTHAPDGREVDVKPLLHLVEDILKRATQQIDTSLTTSQAHAEMEDKTHQVNFVSMLDALSYTIDRISCEIAYKALGGTDAHATTVSLFNMLTSYSWDAKLVLTLSAFALNYGEFWLLAQIYSSNQLAKSMAILRQLPSIMEHSGPLKPRFDAINNLIKVMMDVARCVVEFKDLPPAYISNEVPALSTAMAHIPTAVYWTMRSVVACAAQITSLTTMGHEFSMSTNVAWELSTLAHKLSNILDHLRKQLDTCYQYIDEKRNVESFQMLKNLFEMIHIDNMKVLKALIYAKDDIQPLIDGSSKKRVHLDVLRRKNVLLLISALDMSNDELSILEQIYNESRHQGARLNSQYEVVWVPIVDRSVQWSDPMKGKFESMQSSMPWFTVYHPSLIEKAVIRFIKEVWHFRNKPILVVLDPQGKVVCPNALHMMWIWGSNAFPFTSLREESLWKDETWRLELLVDGIDPEILNWIKEGKYIFLYGGDDEEWVRKFTNTARAVAQAARIPLEMVYVGKISKREKIRRVIATITVEKLSYVWQDLTMIWFFWTRLESMLYSKIQLGKLDDHDPMMQEIKKLLSYDREGGWAVLSNGSNVVANGHKTTALQTLLEYDLWKQQVPVKGFDLAFRDHQGRIHDISRPCCRFDFPMTTGRIPGTMKCPECNRTMEKFSTFLCCHDEVIPDELFK</sequence>
<dbReference type="GO" id="GO:0010088">
    <property type="term" value="P:phloem development"/>
    <property type="evidence" value="ECO:0007669"/>
    <property type="project" value="InterPro"/>
</dbReference>
<evidence type="ECO:0000259" key="2">
    <source>
        <dbReference type="Pfam" id="PF14577"/>
    </source>
</evidence>
<dbReference type="PANTHER" id="PTHR33232:SF9">
    <property type="entry name" value="PROTEIN SIEVE ELEMENT OCCLUSION B"/>
    <property type="match status" value="1"/>
</dbReference>
<dbReference type="Proteomes" id="UP001164929">
    <property type="component" value="Chromosome 1"/>
</dbReference>
<proteinExistence type="predicted"/>
<dbReference type="EMBL" id="JAQIZT010000001">
    <property type="protein sequence ID" value="KAJ7013969.1"/>
    <property type="molecule type" value="Genomic_DNA"/>
</dbReference>
<feature type="domain" description="Sieve element occlusion N-terminal" evidence="1">
    <location>
        <begin position="33"/>
        <end position="318"/>
    </location>
</feature>
<dbReference type="InterPro" id="IPR027942">
    <property type="entry name" value="SEO_N"/>
</dbReference>
<dbReference type="PANTHER" id="PTHR33232">
    <property type="entry name" value="PROTEIN SIEVE ELEMENT OCCLUSION B-LIKE"/>
    <property type="match status" value="1"/>
</dbReference>
<evidence type="ECO:0000313" key="3">
    <source>
        <dbReference type="EMBL" id="KAJ7013969.1"/>
    </source>
</evidence>
<organism evidence="3 4">
    <name type="scientific">Populus alba x Populus x berolinensis</name>
    <dbReference type="NCBI Taxonomy" id="444605"/>
    <lineage>
        <taxon>Eukaryota</taxon>
        <taxon>Viridiplantae</taxon>
        <taxon>Streptophyta</taxon>
        <taxon>Embryophyta</taxon>
        <taxon>Tracheophyta</taxon>
        <taxon>Spermatophyta</taxon>
        <taxon>Magnoliopsida</taxon>
        <taxon>eudicotyledons</taxon>
        <taxon>Gunneridae</taxon>
        <taxon>Pentapetalae</taxon>
        <taxon>rosids</taxon>
        <taxon>fabids</taxon>
        <taxon>Malpighiales</taxon>
        <taxon>Salicaceae</taxon>
        <taxon>Saliceae</taxon>
        <taxon>Populus</taxon>
    </lineage>
</organism>
<dbReference type="Pfam" id="PF14576">
    <property type="entry name" value="SEO_N"/>
    <property type="match status" value="1"/>
</dbReference>
<reference evidence="3 4" key="1">
    <citation type="journal article" date="2023" name="Mol. Ecol. Resour.">
        <title>Chromosome-level genome assembly of a triploid poplar Populus alba 'Berolinensis'.</title>
        <authorList>
            <person name="Chen S."/>
            <person name="Yu Y."/>
            <person name="Wang X."/>
            <person name="Wang S."/>
            <person name="Zhang T."/>
            <person name="Zhou Y."/>
            <person name="He R."/>
            <person name="Meng N."/>
            <person name="Wang Y."/>
            <person name="Liu W."/>
            <person name="Liu Z."/>
            <person name="Liu J."/>
            <person name="Guo Q."/>
            <person name="Huang H."/>
            <person name="Sederoff R.R."/>
            <person name="Wang G."/>
            <person name="Qu G."/>
            <person name="Chen S."/>
        </authorList>
    </citation>
    <scope>NUCLEOTIDE SEQUENCE [LARGE SCALE GENOMIC DNA]</scope>
    <source>
        <strain evidence="3">SC-2020</strain>
    </source>
</reference>
<name>A0AAD6RRS2_9ROSI</name>
<dbReference type="SMR" id="A0AAD6RRS2"/>
<comment type="caution">
    <text evidence="3">The sequence shown here is derived from an EMBL/GenBank/DDBJ whole genome shotgun (WGS) entry which is preliminary data.</text>
</comment>
<dbReference type="InterPro" id="IPR039299">
    <property type="entry name" value="SEOA"/>
</dbReference>
<dbReference type="InterPro" id="IPR027944">
    <property type="entry name" value="SEO_C"/>
</dbReference>
<protein>
    <submittedName>
        <fullName evidence="3">Protein SIEVE ELEMENT OCCLUSION B-like</fullName>
    </submittedName>
</protein>